<comment type="caution">
    <text evidence="2">The sequence shown here is derived from an EMBL/GenBank/DDBJ whole genome shotgun (WGS) entry which is preliminary data.</text>
</comment>
<proteinExistence type="predicted"/>
<sequence length="280" mass="28422">MGVVLGLSLTTRAVVWVLVDDTDGSMIDHDVLQSRADTEIAGAAARGAQVIAAAGGHHIERVRLTWTDDVAEDAMELRTRLDRTGFAEVATVPLDCAGSVEVDPDATPGLALAYGAALADITPADPVAVPARRRVRARRGVTRIAVAVLGAAAAAAVGGLLLTSGSVSPVQETAVVGDQPAPSGPGWVAVRAPSDGAAHPVRKVVEPTEGDDTEAWAPQPAVVAPVAVPLAVPAEEPVPEPLPAAQAHLSGEWPGPATVVTAVPALPEMTDPANLFTALP</sequence>
<dbReference type="Proteomes" id="UP001172687">
    <property type="component" value="Unassembled WGS sequence"/>
</dbReference>
<organism evidence="2 3">
    <name type="scientific">Mycolicibacterium austroafricanum</name>
    <name type="common">Mycobacterium austroafricanum</name>
    <dbReference type="NCBI Taxonomy" id="39687"/>
    <lineage>
        <taxon>Bacteria</taxon>
        <taxon>Bacillati</taxon>
        <taxon>Actinomycetota</taxon>
        <taxon>Actinomycetes</taxon>
        <taxon>Mycobacteriales</taxon>
        <taxon>Mycobacteriaceae</taxon>
        <taxon>Mycolicibacterium</taxon>
    </lineage>
</organism>
<feature type="domain" description="DUF7159" evidence="1">
    <location>
        <begin position="3"/>
        <end position="94"/>
    </location>
</feature>
<dbReference type="EMBL" id="JAUHTC010000019">
    <property type="protein sequence ID" value="MDN4517044.1"/>
    <property type="molecule type" value="Genomic_DNA"/>
</dbReference>
<dbReference type="RefSeq" id="WP_036372636.1">
    <property type="nucleotide sequence ID" value="NZ_CP070380.1"/>
</dbReference>
<keyword evidence="3" id="KW-1185">Reference proteome</keyword>
<evidence type="ECO:0000313" key="2">
    <source>
        <dbReference type="EMBL" id="MDN4517044.1"/>
    </source>
</evidence>
<protein>
    <recommendedName>
        <fullName evidence="1">DUF7159 domain-containing protein</fullName>
    </recommendedName>
</protein>
<evidence type="ECO:0000259" key="1">
    <source>
        <dbReference type="Pfam" id="PF23717"/>
    </source>
</evidence>
<gene>
    <name evidence="2" type="ORF">QYF68_04290</name>
</gene>
<accession>A0ABT8H8F2</accession>
<dbReference type="InterPro" id="IPR055583">
    <property type="entry name" value="DUF7159"/>
</dbReference>
<name>A0ABT8H8F2_MYCAO</name>
<evidence type="ECO:0000313" key="3">
    <source>
        <dbReference type="Proteomes" id="UP001172687"/>
    </source>
</evidence>
<dbReference type="Pfam" id="PF23717">
    <property type="entry name" value="DUF7159"/>
    <property type="match status" value="1"/>
</dbReference>
<reference evidence="2" key="1">
    <citation type="submission" date="2023-07" db="EMBL/GenBank/DDBJ databases">
        <title>Degradation of tert-butanol by M. austroafricanum TBA100.</title>
        <authorList>
            <person name="Helbich S."/>
            <person name="Vainshtein Y."/>
        </authorList>
    </citation>
    <scope>NUCLEOTIDE SEQUENCE</scope>
    <source>
        <strain evidence="2">TBA100</strain>
    </source>
</reference>